<keyword evidence="4" id="KW-0745">Spermidine biosynthesis</keyword>
<keyword evidence="8" id="KW-0704">Schiff base</keyword>
<dbReference type="Pfam" id="PF02675">
    <property type="entry name" value="AdoMet_dc"/>
    <property type="match status" value="1"/>
</dbReference>
<keyword evidence="6" id="KW-0865">Zymogen</keyword>
<protein>
    <submittedName>
        <fullName evidence="10">S-adenosylmethionine decarboxylase proenzyme</fullName>
    </submittedName>
</protein>
<reference evidence="10 11" key="1">
    <citation type="submission" date="2017-01" db="EMBL/GenBank/DDBJ databases">
        <title>Novel large sulfur bacteria in the metagenomes of groundwater-fed chemosynthetic microbial mats in the Lake Huron basin.</title>
        <authorList>
            <person name="Sharrar A.M."/>
            <person name="Flood B.E."/>
            <person name="Bailey J.V."/>
            <person name="Jones D.S."/>
            <person name="Biddanda B."/>
            <person name="Ruberg S.A."/>
            <person name="Marcus D.N."/>
            <person name="Dick G.J."/>
        </authorList>
    </citation>
    <scope>NUCLEOTIDE SEQUENCE [LARGE SCALE GENOMIC DNA]</scope>
    <source>
        <strain evidence="10">A7</strain>
    </source>
</reference>
<dbReference type="Proteomes" id="UP000192505">
    <property type="component" value="Unassembled WGS sequence"/>
</dbReference>
<evidence type="ECO:0000313" key="10">
    <source>
        <dbReference type="EMBL" id="OQW88671.1"/>
    </source>
</evidence>
<comment type="cofactor">
    <cofactor evidence="1">
        <name>pyruvate</name>
        <dbReference type="ChEBI" id="CHEBI:15361"/>
    </cofactor>
</comment>
<dbReference type="Gene3D" id="3.60.90.10">
    <property type="entry name" value="S-adenosylmethionine decarboxylase"/>
    <property type="match status" value="1"/>
</dbReference>
<evidence type="ECO:0000256" key="8">
    <source>
        <dbReference type="ARBA" id="ARBA00023270"/>
    </source>
</evidence>
<dbReference type="PANTHER" id="PTHR33866:SF2">
    <property type="entry name" value="S-ADENOSYLMETHIONINE DECARBOXYLASE PROENZYME"/>
    <property type="match status" value="1"/>
</dbReference>
<evidence type="ECO:0000256" key="5">
    <source>
        <dbReference type="ARBA" id="ARBA00023115"/>
    </source>
</evidence>
<keyword evidence="3" id="KW-0068">Autocatalytic cleavage</keyword>
<dbReference type="InterPro" id="IPR003826">
    <property type="entry name" value="AdoMetDC_fam_prok"/>
</dbReference>
<evidence type="ECO:0000256" key="6">
    <source>
        <dbReference type="ARBA" id="ARBA00023145"/>
    </source>
</evidence>
<keyword evidence="2" id="KW-0210">Decarboxylase</keyword>
<comment type="caution">
    <text evidence="10">The sequence shown here is derived from an EMBL/GenBank/DDBJ whole genome shotgun (WGS) entry which is preliminary data.</text>
</comment>
<proteinExistence type="predicted"/>
<sequence>MQGLHLTADLHDCACEAQWLLDAAALGTRCVQAVDRSGLLAVAQLCHTFPASAQGPGGVTATILLAESHLCVHTWPEQRAVTLDVYVCNFGGDHSAKAQALLDELINLFQPETVQKHRLQRGTLKAASQTPAGC</sequence>
<evidence type="ECO:0000256" key="2">
    <source>
        <dbReference type="ARBA" id="ARBA00022793"/>
    </source>
</evidence>
<keyword evidence="5" id="KW-0620">Polyamine biosynthesis</keyword>
<keyword evidence="7" id="KW-0456">Lyase</keyword>
<dbReference type="GO" id="GO:0008295">
    <property type="term" value="P:spermidine biosynthetic process"/>
    <property type="evidence" value="ECO:0007669"/>
    <property type="project" value="UniProtKB-KW"/>
</dbReference>
<evidence type="ECO:0000256" key="9">
    <source>
        <dbReference type="ARBA" id="ARBA00023317"/>
    </source>
</evidence>
<evidence type="ECO:0000256" key="3">
    <source>
        <dbReference type="ARBA" id="ARBA00022813"/>
    </source>
</evidence>
<evidence type="ECO:0000256" key="1">
    <source>
        <dbReference type="ARBA" id="ARBA00001928"/>
    </source>
</evidence>
<dbReference type="InterPro" id="IPR016067">
    <property type="entry name" value="S-AdoMet_deCO2ase_core"/>
</dbReference>
<evidence type="ECO:0000256" key="7">
    <source>
        <dbReference type="ARBA" id="ARBA00023239"/>
    </source>
</evidence>
<gene>
    <name evidence="10" type="ORF">BWK72_06765</name>
</gene>
<dbReference type="GO" id="GO:0004014">
    <property type="term" value="F:adenosylmethionine decarboxylase activity"/>
    <property type="evidence" value="ECO:0007669"/>
    <property type="project" value="InterPro"/>
</dbReference>
<name>A0A1W9KVQ9_9BURK</name>
<dbReference type="AlphaFoldDB" id="A0A1W9KVQ9"/>
<keyword evidence="9" id="KW-0670">Pyruvate</keyword>
<dbReference type="PANTHER" id="PTHR33866">
    <property type="entry name" value="S-ADENOSYLMETHIONINE DECARBOXYLASE PROENZYME"/>
    <property type="match status" value="1"/>
</dbReference>
<evidence type="ECO:0000313" key="11">
    <source>
        <dbReference type="Proteomes" id="UP000192505"/>
    </source>
</evidence>
<evidence type="ECO:0000256" key="4">
    <source>
        <dbReference type="ARBA" id="ARBA00023066"/>
    </source>
</evidence>
<accession>A0A1W9KVQ9</accession>
<dbReference type="EMBL" id="MTEI01000003">
    <property type="protein sequence ID" value="OQW88671.1"/>
    <property type="molecule type" value="Genomic_DNA"/>
</dbReference>
<dbReference type="SUPFAM" id="SSF56276">
    <property type="entry name" value="S-adenosylmethionine decarboxylase"/>
    <property type="match status" value="1"/>
</dbReference>
<organism evidence="10 11">
    <name type="scientific">Rhodoferax ferrireducens</name>
    <dbReference type="NCBI Taxonomy" id="192843"/>
    <lineage>
        <taxon>Bacteria</taxon>
        <taxon>Pseudomonadati</taxon>
        <taxon>Pseudomonadota</taxon>
        <taxon>Betaproteobacteria</taxon>
        <taxon>Burkholderiales</taxon>
        <taxon>Comamonadaceae</taxon>
        <taxon>Rhodoferax</taxon>
    </lineage>
</organism>
<dbReference type="GO" id="GO:0005829">
    <property type="term" value="C:cytosol"/>
    <property type="evidence" value="ECO:0007669"/>
    <property type="project" value="TreeGrafter"/>
</dbReference>